<proteinExistence type="predicted"/>
<organism evidence="1 2">
    <name type="scientific">Musa troglodytarum</name>
    <name type="common">fe'i banana</name>
    <dbReference type="NCBI Taxonomy" id="320322"/>
    <lineage>
        <taxon>Eukaryota</taxon>
        <taxon>Viridiplantae</taxon>
        <taxon>Streptophyta</taxon>
        <taxon>Embryophyta</taxon>
        <taxon>Tracheophyta</taxon>
        <taxon>Spermatophyta</taxon>
        <taxon>Magnoliopsida</taxon>
        <taxon>Liliopsida</taxon>
        <taxon>Zingiberales</taxon>
        <taxon>Musaceae</taxon>
        <taxon>Musa</taxon>
    </lineage>
</organism>
<evidence type="ECO:0008006" key="3">
    <source>
        <dbReference type="Google" id="ProtNLM"/>
    </source>
</evidence>
<accession>A0A9E7G0B4</accession>
<evidence type="ECO:0000313" key="1">
    <source>
        <dbReference type="EMBL" id="URE05819.1"/>
    </source>
</evidence>
<protein>
    <recommendedName>
        <fullName evidence="3">ATP-dependent Clp protease proteolytic subunit</fullName>
    </recommendedName>
</protein>
<gene>
    <name evidence="1" type="ORF">MUK42_18422</name>
</gene>
<evidence type="ECO:0000313" key="2">
    <source>
        <dbReference type="Proteomes" id="UP001055439"/>
    </source>
</evidence>
<reference evidence="1" key="1">
    <citation type="submission" date="2022-05" db="EMBL/GenBank/DDBJ databases">
        <title>The Musa troglodytarum L. genome provides insights into the mechanism of non-climacteric behaviour and enrichment of carotenoids.</title>
        <authorList>
            <person name="Wang J."/>
        </authorList>
    </citation>
    <scope>NUCLEOTIDE SEQUENCE</scope>
    <source>
        <tissue evidence="1">Leaf</tissue>
    </source>
</reference>
<name>A0A9E7G0B4_9LILI</name>
<dbReference type="AlphaFoldDB" id="A0A9E7G0B4"/>
<dbReference type="EMBL" id="CP097507">
    <property type="protein sequence ID" value="URE05819.1"/>
    <property type="molecule type" value="Genomic_DNA"/>
</dbReference>
<keyword evidence="2" id="KW-1185">Reference proteome</keyword>
<dbReference type="Proteomes" id="UP001055439">
    <property type="component" value="Chromosome 5"/>
</dbReference>
<sequence>MERDILMSATEAQAHGIVDLVTVKIEYIFIHIYV</sequence>